<feature type="binding site" evidence="8">
    <location>
        <position position="260"/>
    </location>
    <ligand>
        <name>Mn(2+)</name>
        <dbReference type="ChEBI" id="CHEBI:29035"/>
        <label>2</label>
    </ligand>
</feature>
<evidence type="ECO:0000313" key="10">
    <source>
        <dbReference type="EMBL" id="RXW32316.1"/>
    </source>
</evidence>
<reference evidence="10 11" key="1">
    <citation type="submission" date="2018-01" db="EMBL/GenBank/DDBJ databases">
        <title>Lactibacter flavus gen. nov., sp. nov., a novel bacterium of the family Propionibacteriaceae isolated from raw milk and dairy products.</title>
        <authorList>
            <person name="Wenning M."/>
            <person name="Breitenwieser F."/>
            <person name="Huptas C."/>
            <person name="von Neubeck M."/>
            <person name="Busse H.-J."/>
            <person name="Scherer S."/>
        </authorList>
    </citation>
    <scope>NUCLEOTIDE SEQUENCE [LARGE SCALE GENOMIC DNA]</scope>
    <source>
        <strain evidence="10 11">VG341</strain>
    </source>
</reference>
<comment type="function">
    <text evidence="7 8">Presumably involved in the processing and regular turnover of intracellular proteins. Catalyzes the removal of unsubstituted N-terminal amino acids from various peptides.</text>
</comment>
<dbReference type="InterPro" id="IPR043472">
    <property type="entry name" value="Macro_dom-like"/>
</dbReference>
<dbReference type="Pfam" id="PF02789">
    <property type="entry name" value="Peptidase_M17_N"/>
    <property type="match status" value="1"/>
</dbReference>
<dbReference type="NCBIfam" id="NF002073">
    <property type="entry name" value="PRK00913.1-2"/>
    <property type="match status" value="1"/>
</dbReference>
<keyword evidence="11" id="KW-1185">Reference proteome</keyword>
<feature type="binding site" evidence="8">
    <location>
        <position position="265"/>
    </location>
    <ligand>
        <name>Mn(2+)</name>
        <dbReference type="ChEBI" id="CHEBI:29035"/>
        <label>1</label>
    </ligand>
</feature>
<dbReference type="GO" id="GO:0005737">
    <property type="term" value="C:cytoplasm"/>
    <property type="evidence" value="ECO:0007669"/>
    <property type="project" value="UniProtKB-SubCell"/>
</dbReference>
<dbReference type="OrthoDB" id="9809354at2"/>
<keyword evidence="5 8" id="KW-0645">Protease</keyword>
<feature type="binding site" evidence="8">
    <location>
        <position position="283"/>
    </location>
    <ligand>
        <name>Mn(2+)</name>
        <dbReference type="ChEBI" id="CHEBI:29035"/>
        <label>2</label>
    </ligand>
</feature>
<evidence type="ECO:0000256" key="2">
    <source>
        <dbReference type="ARBA" id="ARBA00000967"/>
    </source>
</evidence>
<comment type="catalytic activity">
    <reaction evidence="2 8">
        <text>Release of an N-terminal amino acid, preferentially leucine, but not glutamic or aspartic acids.</text>
        <dbReference type="EC" id="3.4.11.10"/>
    </reaction>
</comment>
<dbReference type="InterPro" id="IPR023042">
    <property type="entry name" value="Peptidase_M17_leu_NH2_pept"/>
</dbReference>
<dbReference type="EC" id="3.4.11.10" evidence="8"/>
<evidence type="ECO:0000256" key="8">
    <source>
        <dbReference type="HAMAP-Rule" id="MF_00181"/>
    </source>
</evidence>
<dbReference type="Proteomes" id="UP000290624">
    <property type="component" value="Unassembled WGS sequence"/>
</dbReference>
<dbReference type="HAMAP" id="MF_00181">
    <property type="entry name" value="Cytosol_peptidase_M17"/>
    <property type="match status" value="1"/>
</dbReference>
<dbReference type="SUPFAM" id="SSF53187">
    <property type="entry name" value="Zn-dependent exopeptidases"/>
    <property type="match status" value="1"/>
</dbReference>
<evidence type="ECO:0000313" key="11">
    <source>
        <dbReference type="Proteomes" id="UP000290624"/>
    </source>
</evidence>
<evidence type="ECO:0000256" key="4">
    <source>
        <dbReference type="ARBA" id="ARBA00022438"/>
    </source>
</evidence>
<evidence type="ECO:0000256" key="1">
    <source>
        <dbReference type="ARBA" id="ARBA00000135"/>
    </source>
</evidence>
<comment type="caution">
    <text evidence="10">The sequence shown here is derived from an EMBL/GenBank/DDBJ whole genome shotgun (WGS) entry which is preliminary data.</text>
</comment>
<keyword evidence="4 8" id="KW-0031">Aminopeptidase</keyword>
<comment type="cofactor">
    <cofactor evidence="8">
        <name>Mn(2+)</name>
        <dbReference type="ChEBI" id="CHEBI:29035"/>
    </cofactor>
    <text evidence="8">Binds 2 manganese ions per subunit.</text>
</comment>
<keyword evidence="6 8" id="KW-0378">Hydrolase</keyword>
<feature type="active site" evidence="8">
    <location>
        <position position="272"/>
    </location>
</feature>
<dbReference type="InterPro" id="IPR000819">
    <property type="entry name" value="Peptidase_M17_C"/>
</dbReference>
<dbReference type="Gene3D" id="3.40.630.10">
    <property type="entry name" value="Zn peptidases"/>
    <property type="match status" value="1"/>
</dbReference>
<sequence>MTNASLPTITTTTATPKDVDALVIGVAEASGGPVLVGAGDELEKAWAKRHAGSLLSAAQQVGASTKVGATVTLPGSPLVVVTGLGGVDVTPEQVRRAAGSGVRAAAATGSSQRVAVSFDAVEPDVIRGVAEGALLGSYAYVKAGASVPAPTIGSLVIVSPTRDAALQVERAAVVARAVVRARDWVNTPANVLYPETFAEEARSVAKAAKLDVEVLDEKALARAGYGGILAVGGGSARPPRLVRISYAPRGARTHLALVGKGITFDTGGLNLKPSDGMITMKTDMAGAAAVIAAVAAIAELKLKIRVTAYAAMAENMPSGSAYRPSDVLTMYGGTTVENANSDAEGRLVMADALVRAGEDDPDLTVDIATLTGACMVALGDRVAGLMASDDETADTVLDAAEASGEDFWQLPIPEHIRTNLRSEVADLLSSGTTRYGGALTAAAFLQEFVREGDRWAHLDIAGPSWNGGAAYDYVAKGGTGSGVRTLVALARSLAEAERP</sequence>
<dbReference type="CDD" id="cd00433">
    <property type="entry name" value="Peptidase_M17"/>
    <property type="match status" value="1"/>
</dbReference>
<dbReference type="GO" id="GO:0030145">
    <property type="term" value="F:manganese ion binding"/>
    <property type="evidence" value="ECO:0007669"/>
    <property type="project" value="UniProtKB-UniRule"/>
</dbReference>
<comment type="catalytic activity">
    <reaction evidence="1 8">
        <text>Release of an N-terminal amino acid, Xaa-|-Yaa-, in which Xaa is preferably Leu, but may be other amino acids including Pro although not Arg or Lys, and Yaa may be Pro. Amino acid amides and methyl esters are also readily hydrolyzed, but rates on arylamides are exceedingly low.</text>
        <dbReference type="EC" id="3.4.11.1"/>
    </reaction>
</comment>
<evidence type="ECO:0000256" key="7">
    <source>
        <dbReference type="ARBA" id="ARBA00049972"/>
    </source>
</evidence>
<feature type="binding site" evidence="8">
    <location>
        <position position="344"/>
    </location>
    <ligand>
        <name>Mn(2+)</name>
        <dbReference type="ChEBI" id="CHEBI:29035"/>
        <label>1</label>
    </ligand>
</feature>
<name>A0A4Q2EI11_9ACTN</name>
<dbReference type="InterPro" id="IPR008283">
    <property type="entry name" value="Peptidase_M17_N"/>
</dbReference>
<dbReference type="GO" id="GO:0006508">
    <property type="term" value="P:proteolysis"/>
    <property type="evidence" value="ECO:0007669"/>
    <property type="project" value="UniProtKB-KW"/>
</dbReference>
<dbReference type="PRINTS" id="PR00481">
    <property type="entry name" value="LAMNOPPTDASE"/>
</dbReference>
<dbReference type="InterPro" id="IPR011356">
    <property type="entry name" value="Leucine_aapep/pepB"/>
</dbReference>
<feature type="binding site" evidence="8">
    <location>
        <position position="265"/>
    </location>
    <ligand>
        <name>Mn(2+)</name>
        <dbReference type="ChEBI" id="CHEBI:29035"/>
        <label>2</label>
    </ligand>
</feature>
<accession>A0A4Q2EI11</accession>
<keyword evidence="8" id="KW-0963">Cytoplasm</keyword>
<feature type="binding site" evidence="8">
    <location>
        <position position="342"/>
    </location>
    <ligand>
        <name>Mn(2+)</name>
        <dbReference type="ChEBI" id="CHEBI:29035"/>
        <label>1</label>
    </ligand>
</feature>
<gene>
    <name evidence="8" type="primary">pepA</name>
    <name evidence="10" type="ORF">C1706_07085</name>
</gene>
<dbReference type="AlphaFoldDB" id="A0A4Q2EI11"/>
<organism evidence="10 11">
    <name type="scientific">Propioniciclava flava</name>
    <dbReference type="NCBI Taxonomy" id="2072026"/>
    <lineage>
        <taxon>Bacteria</taxon>
        <taxon>Bacillati</taxon>
        <taxon>Actinomycetota</taxon>
        <taxon>Actinomycetes</taxon>
        <taxon>Propionibacteriales</taxon>
        <taxon>Propionibacteriaceae</taxon>
        <taxon>Propioniciclava</taxon>
    </lineage>
</organism>
<feature type="active site" evidence="8">
    <location>
        <position position="346"/>
    </location>
</feature>
<comment type="similarity">
    <text evidence="3 8">Belongs to the peptidase M17 family.</text>
</comment>
<dbReference type="PANTHER" id="PTHR11963">
    <property type="entry name" value="LEUCINE AMINOPEPTIDASE-RELATED"/>
    <property type="match status" value="1"/>
</dbReference>
<evidence type="ECO:0000256" key="3">
    <source>
        <dbReference type="ARBA" id="ARBA00009528"/>
    </source>
</evidence>
<keyword evidence="8" id="KW-0464">Manganese</keyword>
<evidence type="ECO:0000256" key="6">
    <source>
        <dbReference type="ARBA" id="ARBA00022801"/>
    </source>
</evidence>
<dbReference type="PANTHER" id="PTHR11963:SF23">
    <property type="entry name" value="CYTOSOL AMINOPEPTIDASE"/>
    <property type="match status" value="1"/>
</dbReference>
<dbReference type="Pfam" id="PF00883">
    <property type="entry name" value="Peptidase_M17"/>
    <property type="match status" value="1"/>
</dbReference>
<feature type="domain" description="Cytosol aminopeptidase" evidence="9">
    <location>
        <begin position="340"/>
        <end position="347"/>
    </location>
</feature>
<dbReference type="EMBL" id="PPCV01000004">
    <property type="protein sequence ID" value="RXW32316.1"/>
    <property type="molecule type" value="Genomic_DNA"/>
</dbReference>
<keyword evidence="8" id="KW-0479">Metal-binding</keyword>
<dbReference type="EC" id="3.4.11.1" evidence="8"/>
<feature type="binding site" evidence="8">
    <location>
        <position position="344"/>
    </location>
    <ligand>
        <name>Mn(2+)</name>
        <dbReference type="ChEBI" id="CHEBI:29035"/>
        <label>2</label>
    </ligand>
</feature>
<dbReference type="GO" id="GO:0070006">
    <property type="term" value="F:metalloaminopeptidase activity"/>
    <property type="evidence" value="ECO:0007669"/>
    <property type="project" value="InterPro"/>
</dbReference>
<comment type="subcellular location">
    <subcellularLocation>
        <location evidence="8">Cytoplasm</location>
    </subcellularLocation>
</comment>
<proteinExistence type="inferred from homology"/>
<dbReference type="PROSITE" id="PS00631">
    <property type="entry name" value="CYTOSOL_AP"/>
    <property type="match status" value="1"/>
</dbReference>
<protein>
    <recommendedName>
        <fullName evidence="8">Probable cytosol aminopeptidase</fullName>
        <ecNumber evidence="8">3.4.11.1</ecNumber>
    </recommendedName>
    <alternativeName>
        <fullName evidence="8">Leucine aminopeptidase</fullName>
        <shortName evidence="8">LAP</shortName>
        <ecNumber evidence="8">3.4.11.10</ecNumber>
    </alternativeName>
    <alternativeName>
        <fullName evidence="8">Leucyl aminopeptidase</fullName>
    </alternativeName>
</protein>
<dbReference type="SUPFAM" id="SSF52949">
    <property type="entry name" value="Macro domain-like"/>
    <property type="match status" value="1"/>
</dbReference>
<dbReference type="Gene3D" id="3.40.220.10">
    <property type="entry name" value="Leucine Aminopeptidase, subunit E, domain 1"/>
    <property type="match status" value="1"/>
</dbReference>
<evidence type="ECO:0000256" key="5">
    <source>
        <dbReference type="ARBA" id="ARBA00022670"/>
    </source>
</evidence>
<dbReference type="RefSeq" id="WP_129458532.1">
    <property type="nucleotide sequence ID" value="NZ_PPCV01000004.1"/>
</dbReference>
<evidence type="ECO:0000259" key="9">
    <source>
        <dbReference type="PROSITE" id="PS00631"/>
    </source>
</evidence>